<dbReference type="PROSITE" id="PS50879">
    <property type="entry name" value="RNASE_H_1"/>
    <property type="match status" value="1"/>
</dbReference>
<dbReference type="Gene3D" id="3.30.420.10">
    <property type="entry name" value="Ribonuclease H-like superfamily/Ribonuclease H"/>
    <property type="match status" value="2"/>
</dbReference>
<dbReference type="InterPro" id="IPR043128">
    <property type="entry name" value="Rev_trsase/Diguanyl_cyclase"/>
</dbReference>
<dbReference type="InterPro" id="IPR021109">
    <property type="entry name" value="Peptidase_aspartic_dom_sf"/>
</dbReference>
<dbReference type="Pfam" id="PF00078">
    <property type="entry name" value="RVT_1"/>
    <property type="match status" value="1"/>
</dbReference>
<proteinExistence type="predicted"/>
<protein>
    <submittedName>
        <fullName evidence="7">Uncharacterized protein</fullName>
    </submittedName>
</protein>
<dbReference type="SUPFAM" id="SSF56672">
    <property type="entry name" value="DNA/RNA polymerases"/>
    <property type="match status" value="1"/>
</dbReference>
<dbReference type="Pfam" id="PF13456">
    <property type="entry name" value="RVT_3"/>
    <property type="match status" value="1"/>
</dbReference>
<dbReference type="GO" id="GO:0006310">
    <property type="term" value="P:DNA recombination"/>
    <property type="evidence" value="ECO:0007669"/>
    <property type="project" value="UniProtKB-KW"/>
</dbReference>
<evidence type="ECO:0000259" key="5">
    <source>
        <dbReference type="PROSITE" id="PS50994"/>
    </source>
</evidence>
<dbReference type="Proteomes" id="UP000813463">
    <property type="component" value="Chromosome 5"/>
</dbReference>
<dbReference type="Pfam" id="PF00665">
    <property type="entry name" value="rve"/>
    <property type="match status" value="1"/>
</dbReference>
<dbReference type="GeneID" id="110799334"/>
<accession>A0A9R0J2Q2</accession>
<keyword evidence="6" id="KW-1185">Reference proteome</keyword>
<dbReference type="InterPro" id="IPR000477">
    <property type="entry name" value="RT_dom"/>
</dbReference>
<dbReference type="Pfam" id="PF17921">
    <property type="entry name" value="Integrase_H2C2"/>
    <property type="match status" value="1"/>
</dbReference>
<dbReference type="Pfam" id="PF17919">
    <property type="entry name" value="RT_RNaseH_2"/>
    <property type="match status" value="1"/>
</dbReference>
<dbReference type="InterPro" id="IPR012337">
    <property type="entry name" value="RNaseH-like_sf"/>
</dbReference>
<evidence type="ECO:0000259" key="4">
    <source>
        <dbReference type="PROSITE" id="PS50879"/>
    </source>
</evidence>
<gene>
    <name evidence="7" type="primary">LOC110799334</name>
</gene>
<feature type="domain" description="RNase H type-1" evidence="4">
    <location>
        <begin position="768"/>
        <end position="897"/>
    </location>
</feature>
<reference evidence="6" key="1">
    <citation type="journal article" date="2021" name="Nat. Commun.">
        <title>Genomic analyses provide insights into spinach domestication and the genetic basis of agronomic traits.</title>
        <authorList>
            <person name="Cai X."/>
            <person name="Sun X."/>
            <person name="Xu C."/>
            <person name="Sun H."/>
            <person name="Wang X."/>
            <person name="Ge C."/>
            <person name="Zhang Z."/>
            <person name="Wang Q."/>
            <person name="Fei Z."/>
            <person name="Jiao C."/>
            <person name="Wang Q."/>
        </authorList>
    </citation>
    <scope>NUCLEOTIDE SEQUENCE [LARGE SCALE GENOMIC DNA]</scope>
    <source>
        <strain evidence="6">cv. Varoflay</strain>
    </source>
</reference>
<dbReference type="RefSeq" id="XP_021860278.2">
    <property type="nucleotide sequence ID" value="XM_022004586.2"/>
</dbReference>
<dbReference type="CDD" id="cd00303">
    <property type="entry name" value="retropepsin_like"/>
    <property type="match status" value="1"/>
</dbReference>
<dbReference type="PROSITE" id="PS50878">
    <property type="entry name" value="RT_POL"/>
    <property type="match status" value="1"/>
</dbReference>
<reference evidence="7" key="2">
    <citation type="submission" date="2025-08" db="UniProtKB">
        <authorList>
            <consortium name="RefSeq"/>
        </authorList>
    </citation>
    <scope>IDENTIFICATION</scope>
    <source>
        <tissue evidence="7">Leaf</tissue>
    </source>
</reference>
<dbReference type="GO" id="GO:0015074">
    <property type="term" value="P:DNA integration"/>
    <property type="evidence" value="ECO:0007669"/>
    <property type="project" value="InterPro"/>
</dbReference>
<feature type="domain" description="Integrase catalytic" evidence="5">
    <location>
        <begin position="1052"/>
        <end position="1211"/>
    </location>
</feature>
<evidence type="ECO:0000313" key="7">
    <source>
        <dbReference type="RefSeq" id="XP_021860278.2"/>
    </source>
</evidence>
<dbReference type="InterPro" id="IPR001584">
    <property type="entry name" value="Integrase_cat-core"/>
</dbReference>
<dbReference type="SUPFAM" id="SSF50630">
    <property type="entry name" value="Acid proteases"/>
    <property type="match status" value="1"/>
</dbReference>
<evidence type="ECO:0000256" key="2">
    <source>
        <dbReference type="SAM" id="MobiDB-lite"/>
    </source>
</evidence>
<evidence type="ECO:0000256" key="1">
    <source>
        <dbReference type="ARBA" id="ARBA00023172"/>
    </source>
</evidence>
<keyword evidence="1" id="KW-0233">DNA recombination</keyword>
<dbReference type="InterPro" id="IPR002156">
    <property type="entry name" value="RNaseH_domain"/>
</dbReference>
<feature type="compositionally biased region" description="Basic and acidic residues" evidence="2">
    <location>
        <begin position="1"/>
        <end position="10"/>
    </location>
</feature>
<evidence type="ECO:0000259" key="3">
    <source>
        <dbReference type="PROSITE" id="PS50878"/>
    </source>
</evidence>
<dbReference type="PANTHER" id="PTHR48475:SF2">
    <property type="entry name" value="RIBONUCLEASE H"/>
    <property type="match status" value="1"/>
</dbReference>
<dbReference type="CDD" id="cd09279">
    <property type="entry name" value="RNase_HI_like"/>
    <property type="match status" value="1"/>
</dbReference>
<feature type="domain" description="Reverse transcriptase" evidence="3">
    <location>
        <begin position="369"/>
        <end position="548"/>
    </location>
</feature>
<dbReference type="Gene3D" id="2.40.70.10">
    <property type="entry name" value="Acid Proteases"/>
    <property type="match status" value="1"/>
</dbReference>
<dbReference type="GO" id="GO:0003676">
    <property type="term" value="F:nucleic acid binding"/>
    <property type="evidence" value="ECO:0007669"/>
    <property type="project" value="InterPro"/>
</dbReference>
<dbReference type="PANTHER" id="PTHR48475">
    <property type="entry name" value="RIBONUCLEASE H"/>
    <property type="match status" value="1"/>
</dbReference>
<dbReference type="InterPro" id="IPR043502">
    <property type="entry name" value="DNA/RNA_pol_sf"/>
</dbReference>
<dbReference type="InterPro" id="IPR041577">
    <property type="entry name" value="RT_RNaseH_2"/>
</dbReference>
<dbReference type="Gene3D" id="3.30.70.270">
    <property type="match status" value="2"/>
</dbReference>
<evidence type="ECO:0000313" key="6">
    <source>
        <dbReference type="Proteomes" id="UP000813463"/>
    </source>
</evidence>
<name>A0A9R0J2Q2_SPIOL</name>
<dbReference type="Gene3D" id="1.10.340.70">
    <property type="match status" value="1"/>
</dbReference>
<dbReference type="KEGG" id="soe:110799334"/>
<feature type="region of interest" description="Disordered" evidence="2">
    <location>
        <begin position="1"/>
        <end position="34"/>
    </location>
</feature>
<dbReference type="PROSITE" id="PS50994">
    <property type="entry name" value="INTEGRASE"/>
    <property type="match status" value="1"/>
</dbReference>
<dbReference type="GO" id="GO:0004523">
    <property type="term" value="F:RNA-DNA hybrid ribonuclease activity"/>
    <property type="evidence" value="ECO:0007669"/>
    <property type="project" value="InterPro"/>
</dbReference>
<dbReference type="InterPro" id="IPR036397">
    <property type="entry name" value="RNaseH_sf"/>
</dbReference>
<dbReference type="CDD" id="cd01647">
    <property type="entry name" value="RT_LTR"/>
    <property type="match status" value="1"/>
</dbReference>
<sequence>MKRALDHLADQGKLNDYLRKNPTPKGKAKEKQSASEDTGDYIGVIAGGLAAGGSVSKAKDSLWALEHQVLKVSSASQTAPVMIFGGSTGRPIQESHDDPLVIEMKVANSTVGRVLVDSGSFADIITLKCLEGLKYSKDDLKTISQPLIGFGGQAVHPQGTIKLPVRLGPKNKGRRLLVEFLVVDISLPYNIILGRPLLNKVKAAISVYQLLMQFELEDGTVGKIFGDQQVGRRCYVNNLKRVSDTPQPPAKKVKQEETPLVLFTDCPSGYDRPKPAEADKEEVLQEGTNRMVRVGTGIEEALRNEILSVLREFKDVFAYTVEEMPGIEPSIMTHHLHIKPEYKPVKQKLRHQGVERNAAAVAEVKKLLEAGFIKECQYSEWLANVVLVKKPTGAWRMCVDFTDLNKACPKDDHPLPKIDRLIDSTAGHALFSFMDANAGYHQIPMAEEDQPHTTFITSQGVCCYKVMPFGLKNAGATYQRFINKIFEGQLGRNVEAYVDDMIVKSKAKADHVKDLRETLSTLRKYGMKLNPQKCVFGVKGGKCLGFLVDERGIEANPDKIQAILDMKSPQTVKQVQRLTGCIAAMGRFLSRSADKSLSFFKTLKGSSFHWDAEAEIAFQQLKDHLSSLPKLVSPLPGEPLYLYLVMSKYSLSVVLVAEREKTQHPVYFVSHAYRGAESRYSDIEKLVFALVMASRKLKPYFQANPIKVLTSQPIRKIIEGRNRSSRMTDWADQLADFGLEYEPRRAIKAQALADFIAKCTNRPEQSLDSTPWILNVDGSSSKSGSGAGILIVSPSGERFEYAVKFDFNASNNEAEYEALILGLELCQVAGASAIHVFSDSQLILGQMTGEYEAKEDSMRMYLNKAKNMSTALAEFQIQHVPRGENTQADALARMASSAEGLTPRTIMWEVLREPSINKPAVNYLDRSNTWMDQIIAYKRSQELPEDEKEAAQVKKRVEWFVWYEDNLYKKSYTHPLLKCITPEDGDYVLREIHQGACGSHQGSRTTAGKALRAGFYWPTLQADAEKLVRHCEKCQKYAQVQNLPSNKLTAIIATLPFDQWAMDLLGPFPAATGQRKFLLVAIDYFTKWIEAEPLASITDKQIQKFIWRNIITRFGVPRALISDNGRQFNSKPTVAYCKQFAICTYFSAVSRPQTNGQAEAANKIILHGLRTMLEGSKGTWVDDLPGVLWSARTTNKDATGRSPFELVYGSEVVLPVEVGIPSPRVTFYDYEENEKKKSHDLDLLPEIRGDALLRSIAQKRKMTRHFNRRVKHKPINQGDWVLRNIESTGKQSDMGKLAPNWEGPYKVTKQVRPGTFRLETPEGKALSRPWNADNLRRFYV</sequence>
<organism evidence="6 7">
    <name type="scientific">Spinacia oleracea</name>
    <name type="common">Spinach</name>
    <dbReference type="NCBI Taxonomy" id="3562"/>
    <lineage>
        <taxon>Eukaryota</taxon>
        <taxon>Viridiplantae</taxon>
        <taxon>Streptophyta</taxon>
        <taxon>Embryophyta</taxon>
        <taxon>Tracheophyta</taxon>
        <taxon>Spermatophyta</taxon>
        <taxon>Magnoliopsida</taxon>
        <taxon>eudicotyledons</taxon>
        <taxon>Gunneridae</taxon>
        <taxon>Pentapetalae</taxon>
        <taxon>Caryophyllales</taxon>
        <taxon>Chenopodiaceae</taxon>
        <taxon>Chenopodioideae</taxon>
        <taxon>Anserineae</taxon>
        <taxon>Spinacia</taxon>
    </lineage>
</organism>
<dbReference type="SUPFAM" id="SSF53098">
    <property type="entry name" value="Ribonuclease H-like"/>
    <property type="match status" value="2"/>
</dbReference>
<dbReference type="InterPro" id="IPR041588">
    <property type="entry name" value="Integrase_H2C2"/>
</dbReference>
<dbReference type="Gene3D" id="3.10.10.10">
    <property type="entry name" value="HIV Type 1 Reverse Transcriptase, subunit A, domain 1"/>
    <property type="match status" value="1"/>
</dbReference>